<feature type="region of interest" description="Disordered" evidence="1">
    <location>
        <begin position="1"/>
        <end position="67"/>
    </location>
</feature>
<organism evidence="2 3">
    <name type="scientific">Mycobacterium senriense</name>
    <dbReference type="NCBI Taxonomy" id="2775496"/>
    <lineage>
        <taxon>Bacteria</taxon>
        <taxon>Bacillati</taxon>
        <taxon>Actinomycetota</taxon>
        <taxon>Actinomycetes</taxon>
        <taxon>Mycobacteriales</taxon>
        <taxon>Mycobacteriaceae</taxon>
        <taxon>Mycobacterium</taxon>
        <taxon>Mycobacterium avium complex (MAC)</taxon>
    </lineage>
</organism>
<evidence type="ECO:0000313" key="3">
    <source>
        <dbReference type="Proteomes" id="UP000826012"/>
    </source>
</evidence>
<dbReference type="Proteomes" id="UP000826012">
    <property type="component" value="Chromosome"/>
</dbReference>
<sequence length="67" mass="6794">MQSVQHIGAGLIQGGGEDVQISGQGRTDFHHGMVPLGAPERGSNLPGRTGKSPAGWGTCDASQDPSP</sequence>
<reference evidence="2 3" key="2">
    <citation type="submission" date="2021-07" db="EMBL/GenBank/DDBJ databases">
        <authorList>
            <person name="Matsumoto Y."/>
            <person name="Motooka D."/>
            <person name="Nakamura S."/>
        </authorList>
    </citation>
    <scope>NUCLEOTIDE SEQUENCE [LARGE SCALE GENOMIC DNA]</scope>
    <source>
        <strain evidence="2 3">TY59</strain>
    </source>
</reference>
<evidence type="ECO:0000313" key="2">
    <source>
        <dbReference type="EMBL" id="BCZ22558.1"/>
    </source>
</evidence>
<keyword evidence="3" id="KW-1185">Reference proteome</keyword>
<protein>
    <submittedName>
        <fullName evidence="2">Uncharacterized protein</fullName>
    </submittedName>
</protein>
<gene>
    <name evidence="2" type="ORF">MTY59_24130</name>
</gene>
<accession>A0ABM7SMN8</accession>
<dbReference type="EMBL" id="AP024828">
    <property type="protein sequence ID" value="BCZ22558.1"/>
    <property type="molecule type" value="Genomic_DNA"/>
</dbReference>
<proteinExistence type="predicted"/>
<name>A0ABM7SMN8_9MYCO</name>
<evidence type="ECO:0000256" key="1">
    <source>
        <dbReference type="SAM" id="MobiDB-lite"/>
    </source>
</evidence>
<reference evidence="2 3" key="1">
    <citation type="submission" date="2021-07" db="EMBL/GenBank/DDBJ databases">
        <title>Complete genome sequence of nontuberculous Mycobacterium sp. TY59.</title>
        <authorList>
            <person name="Fukushima K."/>
        </authorList>
    </citation>
    <scope>NUCLEOTIDE SEQUENCE [LARGE SCALE GENOMIC DNA]</scope>
    <source>
        <strain evidence="2 3">TY59</strain>
    </source>
</reference>